<name>A0A8S1NZB4_PARPR</name>
<reference evidence="1" key="1">
    <citation type="submission" date="2021-01" db="EMBL/GenBank/DDBJ databases">
        <authorList>
            <consortium name="Genoscope - CEA"/>
            <person name="William W."/>
        </authorList>
    </citation>
    <scope>NUCLEOTIDE SEQUENCE</scope>
</reference>
<evidence type="ECO:0000313" key="1">
    <source>
        <dbReference type="EMBL" id="CAD8095055.1"/>
    </source>
</evidence>
<dbReference type="AlphaFoldDB" id="A0A8S1NZB4"/>
<keyword evidence="2" id="KW-1185">Reference proteome</keyword>
<dbReference type="Proteomes" id="UP000688137">
    <property type="component" value="Unassembled WGS sequence"/>
</dbReference>
<accession>A0A8S1NZB4</accession>
<comment type="caution">
    <text evidence="1">The sequence shown here is derived from an EMBL/GenBank/DDBJ whole genome shotgun (WGS) entry which is preliminary data.</text>
</comment>
<evidence type="ECO:0000313" key="2">
    <source>
        <dbReference type="Proteomes" id="UP000688137"/>
    </source>
</evidence>
<proteinExistence type="predicted"/>
<protein>
    <submittedName>
        <fullName evidence="1">Uncharacterized protein</fullName>
    </submittedName>
</protein>
<sequence>MEKIGHWYFYYREGSLNPFVKIGGCSYLEDVKNFKLSPLQRRIQEWSKNWGMGYRLQIMEQEALGINDSSQIIYIAEVEHMTIKVQAWQMDIFQ</sequence>
<gene>
    <name evidence="1" type="ORF">PPRIM_AZ9-3.1.T0970166</name>
</gene>
<dbReference type="EMBL" id="CAJJDM010000100">
    <property type="protein sequence ID" value="CAD8095055.1"/>
    <property type="molecule type" value="Genomic_DNA"/>
</dbReference>
<organism evidence="1 2">
    <name type="scientific">Paramecium primaurelia</name>
    <dbReference type="NCBI Taxonomy" id="5886"/>
    <lineage>
        <taxon>Eukaryota</taxon>
        <taxon>Sar</taxon>
        <taxon>Alveolata</taxon>
        <taxon>Ciliophora</taxon>
        <taxon>Intramacronucleata</taxon>
        <taxon>Oligohymenophorea</taxon>
        <taxon>Peniculida</taxon>
        <taxon>Parameciidae</taxon>
        <taxon>Paramecium</taxon>
    </lineage>
</organism>